<reference evidence="3 4" key="1">
    <citation type="submission" date="2022-06" db="EMBL/GenBank/DDBJ databases">
        <title>Endosaccharibacter gen. nov., sp. nov., endophytic bacteria isolated from sugarcane.</title>
        <authorList>
            <person name="Pitiwittayakul N."/>
            <person name="Yukphan P."/>
            <person name="Charoenyingcharoen P."/>
            <person name="Tanasupawat S."/>
        </authorList>
    </citation>
    <scope>NUCLEOTIDE SEQUENCE [LARGE SCALE GENOMIC DNA]</scope>
    <source>
        <strain evidence="3 4">KSS8</strain>
    </source>
</reference>
<keyword evidence="2" id="KW-1133">Transmembrane helix</keyword>
<feature type="transmembrane region" description="Helical" evidence="2">
    <location>
        <begin position="38"/>
        <end position="64"/>
    </location>
</feature>
<proteinExistence type="predicted"/>
<comment type="caution">
    <text evidence="3">The sequence shown here is derived from an EMBL/GenBank/DDBJ whole genome shotgun (WGS) entry which is preliminary data.</text>
</comment>
<feature type="region of interest" description="Disordered" evidence="1">
    <location>
        <begin position="1"/>
        <end position="24"/>
    </location>
</feature>
<dbReference type="RefSeq" id="WP_422865351.1">
    <property type="nucleotide sequence ID" value="NZ_JAMSKV010000017.1"/>
</dbReference>
<keyword evidence="4" id="KW-1185">Reference proteome</keyword>
<keyword evidence="2" id="KW-0812">Transmembrane</keyword>
<organism evidence="3 4">
    <name type="scientific">Endosaccharibacter trunci</name>
    <dbReference type="NCBI Taxonomy" id="2812733"/>
    <lineage>
        <taxon>Bacteria</taxon>
        <taxon>Pseudomonadati</taxon>
        <taxon>Pseudomonadota</taxon>
        <taxon>Alphaproteobacteria</taxon>
        <taxon>Acetobacterales</taxon>
        <taxon>Acetobacteraceae</taxon>
        <taxon>Endosaccharibacter</taxon>
    </lineage>
</organism>
<dbReference type="Proteomes" id="UP001524587">
    <property type="component" value="Unassembled WGS sequence"/>
</dbReference>
<name>A0ABT1WAG0_9PROT</name>
<evidence type="ECO:0000256" key="1">
    <source>
        <dbReference type="SAM" id="MobiDB-lite"/>
    </source>
</evidence>
<keyword evidence="2" id="KW-0472">Membrane</keyword>
<evidence type="ECO:0000313" key="4">
    <source>
        <dbReference type="Proteomes" id="UP001524587"/>
    </source>
</evidence>
<sequence length="69" mass="7786">MARQIYETDAEWDDGGTPSWRARNRPTKRPIKLPSIGVMFLIGYIGPFVLLFLGAVVIVGYYLVRDALT</sequence>
<gene>
    <name evidence="3" type="ORF">NFI95_15565</name>
</gene>
<dbReference type="EMBL" id="JAMSKV010000017">
    <property type="protein sequence ID" value="MCQ8279862.1"/>
    <property type="molecule type" value="Genomic_DNA"/>
</dbReference>
<accession>A0ABT1WAG0</accession>
<protein>
    <submittedName>
        <fullName evidence="3">Uncharacterized protein</fullName>
    </submittedName>
</protein>
<evidence type="ECO:0000256" key="2">
    <source>
        <dbReference type="SAM" id="Phobius"/>
    </source>
</evidence>
<evidence type="ECO:0000313" key="3">
    <source>
        <dbReference type="EMBL" id="MCQ8279862.1"/>
    </source>
</evidence>